<name>A0AAV1PN36_SCOSC</name>
<dbReference type="GO" id="GO:0005737">
    <property type="term" value="C:cytoplasm"/>
    <property type="evidence" value="ECO:0007669"/>
    <property type="project" value="TreeGrafter"/>
</dbReference>
<feature type="compositionally biased region" description="Basic and acidic residues" evidence="3">
    <location>
        <begin position="396"/>
        <end position="405"/>
    </location>
</feature>
<feature type="domain" description="Translin-associated factor X-interacting protein 1 N-terminal" evidence="4">
    <location>
        <begin position="119"/>
        <end position="230"/>
    </location>
</feature>
<feature type="compositionally biased region" description="Low complexity" evidence="3">
    <location>
        <begin position="382"/>
        <end position="395"/>
    </location>
</feature>
<gene>
    <name evidence="5" type="ORF">FSCOSCO3_A005739</name>
</gene>
<feature type="coiled-coil region" evidence="2">
    <location>
        <begin position="205"/>
        <end position="239"/>
    </location>
</feature>
<protein>
    <submittedName>
        <fullName evidence="5">Translin-associated factor X-interacting protein 1 isoform X1</fullName>
    </submittedName>
</protein>
<evidence type="ECO:0000313" key="5">
    <source>
        <dbReference type="EMBL" id="CAK6973212.1"/>
    </source>
</evidence>
<dbReference type="PROSITE" id="PS00018">
    <property type="entry name" value="EF_HAND_1"/>
    <property type="match status" value="1"/>
</dbReference>
<evidence type="ECO:0000259" key="4">
    <source>
        <dbReference type="Pfam" id="PF15739"/>
    </source>
</evidence>
<evidence type="ECO:0000313" key="6">
    <source>
        <dbReference type="Proteomes" id="UP001314229"/>
    </source>
</evidence>
<reference evidence="5 6" key="1">
    <citation type="submission" date="2024-01" db="EMBL/GenBank/DDBJ databases">
        <authorList>
            <person name="Alioto T."/>
            <person name="Alioto T."/>
            <person name="Gomez Garrido J."/>
        </authorList>
    </citation>
    <scope>NUCLEOTIDE SEQUENCE [LARGE SCALE GENOMIC DNA]</scope>
</reference>
<keyword evidence="1 2" id="KW-0175">Coiled coil</keyword>
<evidence type="ECO:0000256" key="3">
    <source>
        <dbReference type="SAM" id="MobiDB-lite"/>
    </source>
</evidence>
<dbReference type="InterPro" id="IPR032755">
    <property type="entry name" value="TSNAXIP1_N"/>
</dbReference>
<dbReference type="PANTHER" id="PTHR16306:SF0">
    <property type="entry name" value="TRANSLIN-ASSOCIATED FACTOR X-INTERACTING PROTEIN 1"/>
    <property type="match status" value="1"/>
</dbReference>
<dbReference type="Pfam" id="PF15739">
    <property type="entry name" value="TSNAXIP1_N"/>
    <property type="match status" value="1"/>
</dbReference>
<evidence type="ECO:0000256" key="1">
    <source>
        <dbReference type="ARBA" id="ARBA00023054"/>
    </source>
</evidence>
<evidence type="ECO:0000256" key="2">
    <source>
        <dbReference type="SAM" id="Coils"/>
    </source>
</evidence>
<proteinExistence type="predicted"/>
<dbReference type="PANTHER" id="PTHR16306">
    <property type="entry name" value="TRANSLIN-ASSOCIATED FACTOR X-INTERACTING PROTEIN 1"/>
    <property type="match status" value="1"/>
</dbReference>
<organism evidence="5 6">
    <name type="scientific">Scomber scombrus</name>
    <name type="common">Atlantic mackerel</name>
    <name type="synonym">Scomber vernalis</name>
    <dbReference type="NCBI Taxonomy" id="13677"/>
    <lineage>
        <taxon>Eukaryota</taxon>
        <taxon>Metazoa</taxon>
        <taxon>Chordata</taxon>
        <taxon>Craniata</taxon>
        <taxon>Vertebrata</taxon>
        <taxon>Euteleostomi</taxon>
        <taxon>Actinopterygii</taxon>
        <taxon>Neopterygii</taxon>
        <taxon>Teleostei</taxon>
        <taxon>Neoteleostei</taxon>
        <taxon>Acanthomorphata</taxon>
        <taxon>Pelagiaria</taxon>
        <taxon>Scombriformes</taxon>
        <taxon>Scombridae</taxon>
        <taxon>Scomber</taxon>
    </lineage>
</organism>
<keyword evidence="6" id="KW-1185">Reference proteome</keyword>
<accession>A0AAV1PN36</accession>
<comment type="caution">
    <text evidence="5">The sequence shown here is derived from an EMBL/GenBank/DDBJ whole genome shotgun (WGS) entry which is preliminary data.</text>
</comment>
<sequence length="482" mass="55407">MYCRLERCSVGSVVQLLARCYANVSRKDYTALHYRSAEKVVVYWLAMSPHKDIKCPPLTPSQKQSLQNNAVQTSEGGLEGELADAVPAQLSPVRKLCCTGSSYIYAGPGRKPRLLMQLESYVNKELHTINPDEPKYQQLRLQVYRDVFACFIKEFKTYQPLLSAIRKEYENTLAYQQDHIRELEPLRSNLRLVTEECDRKIQARWVEEQAEIGALKREKEQLQEEIEAMREKEKTTQAVVDHLKSELSNQYMQYREERDARKLLIWQLNDLTRCSVKEELPVDERTEENKDPVELQLALKVCREDLTKAQEELSRMKAEYWDVVPRRSWDSLEQTHKLTQQQLETLQGDFDQLKSEYDILLELFKRSSMQTETHDPDTVQVGASVSQEQSQVQSDQLKEPLKSDVSESDTLTVQEFRAALRTAFPLKSDQAIDELVASAQSESDSSNDTISSQRLRSLLAESDVAALPPGLDESEESAVSNF</sequence>
<feature type="region of interest" description="Disordered" evidence="3">
    <location>
        <begin position="382"/>
        <end position="408"/>
    </location>
</feature>
<feature type="coiled-coil region" evidence="2">
    <location>
        <begin position="299"/>
        <end position="363"/>
    </location>
</feature>
<dbReference type="AlphaFoldDB" id="A0AAV1PN36"/>
<dbReference type="EMBL" id="CAWUFR010000225">
    <property type="protein sequence ID" value="CAK6973212.1"/>
    <property type="molecule type" value="Genomic_DNA"/>
</dbReference>
<dbReference type="InterPro" id="IPR018247">
    <property type="entry name" value="EF_Hand_1_Ca_BS"/>
</dbReference>
<dbReference type="Proteomes" id="UP001314229">
    <property type="component" value="Unassembled WGS sequence"/>
</dbReference>